<dbReference type="EMBL" id="BKCP01013403">
    <property type="protein sequence ID" value="GER57534.1"/>
    <property type="molecule type" value="Genomic_DNA"/>
</dbReference>
<dbReference type="InterPro" id="IPR030184">
    <property type="entry name" value="WAT1-related"/>
</dbReference>
<organism evidence="8 9">
    <name type="scientific">Striga asiatica</name>
    <name type="common">Asiatic witchweed</name>
    <name type="synonym">Buchnera asiatica</name>
    <dbReference type="NCBI Taxonomy" id="4170"/>
    <lineage>
        <taxon>Eukaryota</taxon>
        <taxon>Viridiplantae</taxon>
        <taxon>Streptophyta</taxon>
        <taxon>Embryophyta</taxon>
        <taxon>Tracheophyta</taxon>
        <taxon>Spermatophyta</taxon>
        <taxon>Magnoliopsida</taxon>
        <taxon>eudicotyledons</taxon>
        <taxon>Gunneridae</taxon>
        <taxon>Pentapetalae</taxon>
        <taxon>asterids</taxon>
        <taxon>lamiids</taxon>
        <taxon>Lamiales</taxon>
        <taxon>Orobanchaceae</taxon>
        <taxon>Buchnereae</taxon>
        <taxon>Striga</taxon>
    </lineage>
</organism>
<evidence type="ECO:0000256" key="6">
    <source>
        <dbReference type="RuleBase" id="RU363077"/>
    </source>
</evidence>
<reference evidence="9" key="1">
    <citation type="journal article" date="2019" name="Curr. Biol.">
        <title>Genome Sequence of Striga asiatica Provides Insight into the Evolution of Plant Parasitism.</title>
        <authorList>
            <person name="Yoshida S."/>
            <person name="Kim S."/>
            <person name="Wafula E.K."/>
            <person name="Tanskanen J."/>
            <person name="Kim Y.M."/>
            <person name="Honaas L."/>
            <person name="Yang Z."/>
            <person name="Spallek T."/>
            <person name="Conn C.E."/>
            <person name="Ichihashi Y."/>
            <person name="Cheong K."/>
            <person name="Cui S."/>
            <person name="Der J.P."/>
            <person name="Gundlach H."/>
            <person name="Jiao Y."/>
            <person name="Hori C."/>
            <person name="Ishida J.K."/>
            <person name="Kasahara H."/>
            <person name="Kiba T."/>
            <person name="Kim M.S."/>
            <person name="Koo N."/>
            <person name="Laohavisit A."/>
            <person name="Lee Y.H."/>
            <person name="Lumba S."/>
            <person name="McCourt P."/>
            <person name="Mortimer J.C."/>
            <person name="Mutuku J.M."/>
            <person name="Nomura T."/>
            <person name="Sasaki-Sekimoto Y."/>
            <person name="Seto Y."/>
            <person name="Wang Y."/>
            <person name="Wakatake T."/>
            <person name="Sakakibara H."/>
            <person name="Demura T."/>
            <person name="Yamaguchi S."/>
            <person name="Yoneyama K."/>
            <person name="Manabe R.I."/>
            <person name="Nelson D.C."/>
            <person name="Schulman A.H."/>
            <person name="Timko M.P."/>
            <person name="dePamphilis C.W."/>
            <person name="Choi D."/>
            <person name="Shirasu K."/>
        </authorList>
    </citation>
    <scope>NUCLEOTIDE SEQUENCE [LARGE SCALE GENOMIC DNA]</scope>
    <source>
        <strain evidence="9">cv. UVA1</strain>
    </source>
</reference>
<feature type="transmembrane region" description="Helical" evidence="6">
    <location>
        <begin position="125"/>
        <end position="146"/>
    </location>
</feature>
<feature type="transmembrane region" description="Helical" evidence="6">
    <location>
        <begin position="299"/>
        <end position="320"/>
    </location>
</feature>
<feature type="transmembrane region" description="Helical" evidence="6">
    <location>
        <begin position="68"/>
        <end position="85"/>
    </location>
</feature>
<evidence type="ECO:0000259" key="7">
    <source>
        <dbReference type="Pfam" id="PF00892"/>
    </source>
</evidence>
<keyword evidence="4 6" id="KW-1133">Transmembrane helix</keyword>
<dbReference type="Proteomes" id="UP000325081">
    <property type="component" value="Unassembled WGS sequence"/>
</dbReference>
<evidence type="ECO:0000256" key="4">
    <source>
        <dbReference type="ARBA" id="ARBA00022989"/>
    </source>
</evidence>
<feature type="transmembrane region" description="Helical" evidence="6">
    <location>
        <begin position="158"/>
        <end position="183"/>
    </location>
</feature>
<keyword evidence="3 6" id="KW-0812">Transmembrane</keyword>
<keyword evidence="5 6" id="KW-0472">Membrane</keyword>
<feature type="transmembrane region" description="Helical" evidence="6">
    <location>
        <begin position="234"/>
        <end position="254"/>
    </location>
</feature>
<feature type="transmembrane region" description="Helical" evidence="6">
    <location>
        <begin position="97"/>
        <end position="119"/>
    </location>
</feature>
<keyword evidence="9" id="KW-1185">Reference proteome</keyword>
<name>A0A5A7RK64_STRAF</name>
<comment type="subcellular location">
    <subcellularLocation>
        <location evidence="1 6">Membrane</location>
        <topology evidence="1 6">Multi-pass membrane protein</topology>
    </subcellularLocation>
</comment>
<dbReference type="PANTHER" id="PTHR31218">
    <property type="entry name" value="WAT1-RELATED PROTEIN"/>
    <property type="match status" value="1"/>
</dbReference>
<dbReference type="SUPFAM" id="SSF103481">
    <property type="entry name" value="Multidrug resistance efflux transporter EmrE"/>
    <property type="match status" value="2"/>
</dbReference>
<dbReference type="InterPro" id="IPR037185">
    <property type="entry name" value="EmrE-like"/>
</dbReference>
<accession>A0A5A7RK64</accession>
<evidence type="ECO:0000256" key="1">
    <source>
        <dbReference type="ARBA" id="ARBA00004141"/>
    </source>
</evidence>
<evidence type="ECO:0000313" key="9">
    <source>
        <dbReference type="Proteomes" id="UP000325081"/>
    </source>
</evidence>
<comment type="similarity">
    <text evidence="2 6">Belongs to the drug/metabolite transporter (DMT) superfamily. Plant drug/metabolite exporter (P-DME) (TC 2.A.7.4) family.</text>
</comment>
<feature type="transmembrane region" description="Helical" evidence="6">
    <location>
        <begin position="35"/>
        <end position="56"/>
    </location>
</feature>
<dbReference type="AlphaFoldDB" id="A0A5A7RK64"/>
<evidence type="ECO:0000313" key="8">
    <source>
        <dbReference type="EMBL" id="GER57534.1"/>
    </source>
</evidence>
<evidence type="ECO:0000256" key="5">
    <source>
        <dbReference type="ARBA" id="ARBA00023136"/>
    </source>
</evidence>
<dbReference type="GO" id="GO:0016020">
    <property type="term" value="C:membrane"/>
    <property type="evidence" value="ECO:0007669"/>
    <property type="project" value="UniProtKB-SubCell"/>
</dbReference>
<dbReference type="Gene3D" id="1.10.3730.20">
    <property type="match status" value="1"/>
</dbReference>
<sequence length="401" mass="44081">MKQTSKLLQENIYNSYIVRFKPRAMDSKLLHKVRPYLGVIFLQFGSAGFGIVAKAALNQGSSNYTFAVYRNAIAAALFVPFALIFERKTRPKMTFNVFWKILLLSLFDPVIGQNMFYAGMRYSSATFAAALCNLIPALTFVLAWILRIEKVNFKSLRSYAKIMGTLVTVSGAMIMTLIVGPVIGLPWTRESHDNQQTSAEDPVKGAIMIAVGCTGYSAFYTLQAITLKSYSAGLSLTAMVCSLGAFLGTILTFVAQRENTSIWAFGWDAKLLAYVYGGVVCSGITYYLSGVIMKEKGPVFVTAFNPLGMVIVAVMSSFIFAEQMTVGKICGATVIVTGLYLVIWGKSKDGKVIEDSQQLPKTSRSLSTNVEPKVERATSIRIRTQSFNHKPFTLSSTPSFH</sequence>
<feature type="transmembrane region" description="Helical" evidence="6">
    <location>
        <begin position="274"/>
        <end position="292"/>
    </location>
</feature>
<feature type="domain" description="EamA" evidence="7">
    <location>
        <begin position="37"/>
        <end position="175"/>
    </location>
</feature>
<evidence type="ECO:0000256" key="3">
    <source>
        <dbReference type="ARBA" id="ARBA00022692"/>
    </source>
</evidence>
<dbReference type="Pfam" id="PF00892">
    <property type="entry name" value="EamA"/>
    <property type="match status" value="2"/>
</dbReference>
<dbReference type="InterPro" id="IPR000620">
    <property type="entry name" value="EamA_dom"/>
</dbReference>
<gene>
    <name evidence="8" type="ORF">STAS_35356</name>
</gene>
<dbReference type="GO" id="GO:0022857">
    <property type="term" value="F:transmembrane transporter activity"/>
    <property type="evidence" value="ECO:0007669"/>
    <property type="project" value="InterPro"/>
</dbReference>
<proteinExistence type="inferred from homology"/>
<feature type="transmembrane region" description="Helical" evidence="6">
    <location>
        <begin position="326"/>
        <end position="344"/>
    </location>
</feature>
<evidence type="ECO:0000256" key="2">
    <source>
        <dbReference type="ARBA" id="ARBA00007635"/>
    </source>
</evidence>
<comment type="caution">
    <text evidence="8">The sequence shown here is derived from an EMBL/GenBank/DDBJ whole genome shotgun (WGS) entry which is preliminary data.</text>
</comment>
<protein>
    <recommendedName>
        <fullName evidence="6">WAT1-related protein</fullName>
    </recommendedName>
</protein>
<dbReference type="OrthoDB" id="906942at2759"/>
<feature type="domain" description="EamA" evidence="7">
    <location>
        <begin position="204"/>
        <end position="343"/>
    </location>
</feature>
<feature type="transmembrane region" description="Helical" evidence="6">
    <location>
        <begin position="203"/>
        <end position="222"/>
    </location>
</feature>